<dbReference type="EMBL" id="AYXG01000226">
    <property type="protein sequence ID" value="EWC58903.1"/>
    <property type="molecule type" value="Genomic_DNA"/>
</dbReference>
<gene>
    <name evidence="2" type="ORF">UO65_5816</name>
</gene>
<reference evidence="2 3" key="1">
    <citation type="journal article" date="2014" name="Genome Announc.">
        <title>Draft Genome Sequence of the Antitrypanosomally Active Sponge-Associated Bacterium Actinokineospora sp. Strain EG49.</title>
        <authorList>
            <person name="Harjes J."/>
            <person name="Ryu T."/>
            <person name="Abdelmohsen U.R."/>
            <person name="Moitinho-Silva L."/>
            <person name="Horn H."/>
            <person name="Ravasi T."/>
            <person name="Hentschel U."/>
        </authorList>
    </citation>
    <scope>NUCLEOTIDE SEQUENCE [LARGE SCALE GENOMIC DNA]</scope>
    <source>
        <strain evidence="2 3">EG49</strain>
    </source>
</reference>
<organism evidence="2 3">
    <name type="scientific">Actinokineospora spheciospongiae</name>
    <dbReference type="NCBI Taxonomy" id="909613"/>
    <lineage>
        <taxon>Bacteria</taxon>
        <taxon>Bacillati</taxon>
        <taxon>Actinomycetota</taxon>
        <taxon>Actinomycetes</taxon>
        <taxon>Pseudonocardiales</taxon>
        <taxon>Pseudonocardiaceae</taxon>
        <taxon>Actinokineospora</taxon>
    </lineage>
</organism>
<dbReference type="STRING" id="909613.UO65_5816"/>
<feature type="region of interest" description="Disordered" evidence="1">
    <location>
        <begin position="1"/>
        <end position="148"/>
    </location>
</feature>
<name>W7IED1_9PSEU</name>
<sequence>MRNSTTSDDHRLHTEDLVSDSSPAKSTVDPRTDGPHTADRSTGGHHDDQDATHHRDADQNPDRTADGDRGEHHSGFATADVTDPRDTDRQSGQSDRGNWDGAPTYEAQPPVDPNRSPGYPESTEQPQAEHGQRERGTPAAGEAEEPGAELFADAEVERFRGEWSKVQANFVDDPREAVRDADHLVAEVMQNLAKTFAEHKRGLEGQWQGGGDSEAHTEDLRQALRRYRSFFNQLLHT</sequence>
<dbReference type="eggNOG" id="ENOG503377V">
    <property type="taxonomic scope" value="Bacteria"/>
</dbReference>
<feature type="compositionally biased region" description="Basic and acidic residues" evidence="1">
    <location>
        <begin position="28"/>
        <end position="74"/>
    </location>
</feature>
<comment type="caution">
    <text evidence="2">The sequence shown here is derived from an EMBL/GenBank/DDBJ whole genome shotgun (WGS) entry which is preliminary data.</text>
</comment>
<dbReference type="AlphaFoldDB" id="W7IED1"/>
<protein>
    <submittedName>
        <fullName evidence="2">Uncharacterized protein</fullName>
    </submittedName>
</protein>
<evidence type="ECO:0000313" key="2">
    <source>
        <dbReference type="EMBL" id="EWC58903.1"/>
    </source>
</evidence>
<accession>A0A8E2WVR2</accession>
<feature type="compositionally biased region" description="Basic and acidic residues" evidence="1">
    <location>
        <begin position="7"/>
        <end position="16"/>
    </location>
</feature>
<dbReference type="RefSeq" id="WP_181400206.1">
    <property type="nucleotide sequence ID" value="NZ_AYXG01000226.1"/>
</dbReference>
<dbReference type="Proteomes" id="UP000019277">
    <property type="component" value="Unassembled WGS sequence"/>
</dbReference>
<accession>W7IED1</accession>
<dbReference type="PATRIC" id="fig|909613.9.peg.5817"/>
<keyword evidence="3" id="KW-1185">Reference proteome</keyword>
<evidence type="ECO:0000313" key="3">
    <source>
        <dbReference type="Proteomes" id="UP000019277"/>
    </source>
</evidence>
<proteinExistence type="predicted"/>
<evidence type="ECO:0000256" key="1">
    <source>
        <dbReference type="SAM" id="MobiDB-lite"/>
    </source>
</evidence>